<keyword evidence="2" id="KW-1185">Reference proteome</keyword>
<sequence length="139" mass="15545">MCEFISRHSGSREDPYVNIPELGLAKESVALLAGGPWRLPSALILVIEDAQIKAIRGGVIVNERLGDRITNEVGDLVALLDIRERSERAHHIKYAKYTLSCARSDGNMVKVLRLVLTYICQISYRETNEDKDMAVSEFA</sequence>
<name>A0A1B7MSQ7_9AGAM</name>
<organism evidence="1 2">
    <name type="scientific">Rhizopogon vinicolor AM-OR11-026</name>
    <dbReference type="NCBI Taxonomy" id="1314800"/>
    <lineage>
        <taxon>Eukaryota</taxon>
        <taxon>Fungi</taxon>
        <taxon>Dikarya</taxon>
        <taxon>Basidiomycota</taxon>
        <taxon>Agaricomycotina</taxon>
        <taxon>Agaricomycetes</taxon>
        <taxon>Agaricomycetidae</taxon>
        <taxon>Boletales</taxon>
        <taxon>Suillineae</taxon>
        <taxon>Rhizopogonaceae</taxon>
        <taxon>Rhizopogon</taxon>
    </lineage>
</organism>
<gene>
    <name evidence="1" type="ORF">K503DRAFT_784928</name>
</gene>
<reference evidence="1 2" key="1">
    <citation type="submission" date="2016-06" db="EMBL/GenBank/DDBJ databases">
        <title>Comparative genomics of the ectomycorrhizal sister species Rhizopogon vinicolor and Rhizopogon vesiculosus (Basidiomycota: Boletales) reveals a divergence of the mating type B locus.</title>
        <authorList>
            <consortium name="DOE Joint Genome Institute"/>
            <person name="Mujic A.B."/>
            <person name="Kuo A."/>
            <person name="Tritt A."/>
            <person name="Lipzen A."/>
            <person name="Chen C."/>
            <person name="Johnson J."/>
            <person name="Sharma A."/>
            <person name="Barry K."/>
            <person name="Grigoriev I.V."/>
            <person name="Spatafora J.W."/>
        </authorList>
    </citation>
    <scope>NUCLEOTIDE SEQUENCE [LARGE SCALE GENOMIC DNA]</scope>
    <source>
        <strain evidence="1 2">AM-OR11-026</strain>
    </source>
</reference>
<dbReference type="InParanoid" id="A0A1B7MSQ7"/>
<protein>
    <submittedName>
        <fullName evidence="1">Uncharacterized protein</fullName>
    </submittedName>
</protein>
<evidence type="ECO:0000313" key="2">
    <source>
        <dbReference type="Proteomes" id="UP000092154"/>
    </source>
</evidence>
<dbReference type="AlphaFoldDB" id="A0A1B7MSQ7"/>
<evidence type="ECO:0000313" key="1">
    <source>
        <dbReference type="EMBL" id="OAX35633.1"/>
    </source>
</evidence>
<proteinExistence type="predicted"/>
<accession>A0A1B7MSQ7</accession>
<dbReference type="EMBL" id="KV448481">
    <property type="protein sequence ID" value="OAX35633.1"/>
    <property type="molecule type" value="Genomic_DNA"/>
</dbReference>
<dbReference type="Proteomes" id="UP000092154">
    <property type="component" value="Unassembled WGS sequence"/>
</dbReference>